<comment type="caution">
    <text evidence="3">The sequence shown here is derived from an EMBL/GenBank/DDBJ whole genome shotgun (WGS) entry which is preliminary data.</text>
</comment>
<dbReference type="EMBL" id="JABEQF010000013">
    <property type="protein sequence ID" value="MBB2191197.1"/>
    <property type="molecule type" value="Genomic_DNA"/>
</dbReference>
<gene>
    <name evidence="3" type="ORF">HLH34_14705</name>
</gene>
<evidence type="ECO:0000313" key="4">
    <source>
        <dbReference type="Proteomes" id="UP000555756"/>
    </source>
</evidence>
<keyword evidence="1" id="KW-0812">Transmembrane</keyword>
<reference evidence="3 4" key="1">
    <citation type="submission" date="2020-04" db="EMBL/GenBank/DDBJ databases">
        <title>Description of novel Gluconacetobacter.</title>
        <authorList>
            <person name="Sombolestani A."/>
        </authorList>
    </citation>
    <scope>NUCLEOTIDE SEQUENCE [LARGE SCALE GENOMIC DNA]</scope>
    <source>
        <strain evidence="3 4">LMG 21311</strain>
    </source>
</reference>
<dbReference type="GO" id="GO:0016020">
    <property type="term" value="C:membrane"/>
    <property type="evidence" value="ECO:0007669"/>
    <property type="project" value="InterPro"/>
</dbReference>
<accession>A0A7W4JUR5</accession>
<proteinExistence type="predicted"/>
<dbReference type="AlphaFoldDB" id="A0A7W4JUR5"/>
<keyword evidence="4" id="KW-1185">Reference proteome</keyword>
<feature type="transmembrane region" description="Helical" evidence="1">
    <location>
        <begin position="196"/>
        <end position="222"/>
    </location>
</feature>
<feature type="transmembrane region" description="Helical" evidence="1">
    <location>
        <begin position="166"/>
        <end position="184"/>
    </location>
</feature>
<dbReference type="RefSeq" id="WP_183120331.1">
    <property type="nucleotide sequence ID" value="NZ_JABEQF010000013.1"/>
</dbReference>
<feature type="transmembrane region" description="Helical" evidence="1">
    <location>
        <begin position="12"/>
        <end position="37"/>
    </location>
</feature>
<protein>
    <submittedName>
        <fullName evidence="3">DMT family transporter</fullName>
    </submittedName>
</protein>
<feature type="transmembrane region" description="Helical" evidence="1">
    <location>
        <begin position="134"/>
        <end position="154"/>
    </location>
</feature>
<dbReference type="InterPro" id="IPR000620">
    <property type="entry name" value="EamA_dom"/>
</dbReference>
<sequence length="327" mass="33749">MKGHYTAAIGRQAVVVGLLAGLATGALWALTFIAPLVSGPYSAFDLTVCRYVTFGMVSLMLVAPEGFAALRRLSRADYQVLVLLGFTGNVGYYLALSLAVPLVGPAAVALVVGCLPVLMAVLGCRTTGLPLGRLMPALAFILLGLALVNGVALLQARAAGGVGGPLWGLLLAVGAMVLWAWYGMRNAAELAARPAVSPVTWTALTGIGTMIALLPLVVIGWLAHWSAVPAIGLAHGAWLRPVAAGLVLGLLSSWAGTWTWSIAARALPVSMAGQLIVFETIFALVYSAMYVRQLPSWPELAGALMLVAGVAMALRVFAAGTAGIPDP</sequence>
<feature type="transmembrane region" description="Helical" evidence="1">
    <location>
        <begin position="303"/>
        <end position="324"/>
    </location>
</feature>
<dbReference type="Proteomes" id="UP000555756">
    <property type="component" value="Unassembled WGS sequence"/>
</dbReference>
<keyword evidence="1" id="KW-1133">Transmembrane helix</keyword>
<feature type="transmembrane region" description="Helical" evidence="1">
    <location>
        <begin position="242"/>
        <end position="260"/>
    </location>
</feature>
<name>A0A7W4JUR5_9PROT</name>
<feature type="transmembrane region" description="Helical" evidence="1">
    <location>
        <begin position="272"/>
        <end position="291"/>
    </location>
</feature>
<evidence type="ECO:0000313" key="3">
    <source>
        <dbReference type="EMBL" id="MBB2191197.1"/>
    </source>
</evidence>
<evidence type="ECO:0000259" key="2">
    <source>
        <dbReference type="Pfam" id="PF00892"/>
    </source>
</evidence>
<organism evidence="3 4">
    <name type="scientific">Gluconacetobacter azotocaptans</name>
    <dbReference type="NCBI Taxonomy" id="142834"/>
    <lineage>
        <taxon>Bacteria</taxon>
        <taxon>Pseudomonadati</taxon>
        <taxon>Pseudomonadota</taxon>
        <taxon>Alphaproteobacteria</taxon>
        <taxon>Acetobacterales</taxon>
        <taxon>Acetobacteraceae</taxon>
        <taxon>Gluconacetobacter</taxon>
    </lineage>
</organism>
<keyword evidence="1" id="KW-0472">Membrane</keyword>
<dbReference type="Pfam" id="PF00892">
    <property type="entry name" value="EamA"/>
    <property type="match status" value="1"/>
</dbReference>
<feature type="domain" description="EamA" evidence="2">
    <location>
        <begin position="166"/>
        <end position="314"/>
    </location>
</feature>
<evidence type="ECO:0000256" key="1">
    <source>
        <dbReference type="SAM" id="Phobius"/>
    </source>
</evidence>
<feature type="transmembrane region" description="Helical" evidence="1">
    <location>
        <begin position="43"/>
        <end position="64"/>
    </location>
</feature>